<protein>
    <submittedName>
        <fullName evidence="3">PadR family transcriptional regulator</fullName>
    </submittedName>
</protein>
<dbReference type="EMBL" id="JAZGQK010000006">
    <property type="protein sequence ID" value="MEE6258390.1"/>
    <property type="molecule type" value="Genomic_DNA"/>
</dbReference>
<dbReference type="SUPFAM" id="SSF46785">
    <property type="entry name" value="Winged helix' DNA-binding domain"/>
    <property type="match status" value="1"/>
</dbReference>
<dbReference type="RefSeq" id="WP_331213506.1">
    <property type="nucleotide sequence ID" value="NZ_JAZGQK010000006.1"/>
</dbReference>
<dbReference type="PANTHER" id="PTHR43252">
    <property type="entry name" value="TRANSCRIPTIONAL REGULATOR YQJI"/>
    <property type="match status" value="1"/>
</dbReference>
<evidence type="ECO:0000313" key="3">
    <source>
        <dbReference type="EMBL" id="MEE6258390.1"/>
    </source>
</evidence>
<sequence>MSTLGYALLCTLHRGPLTGYDIVRRMRKPIGYYWTAQQSQIYPELARLSAAGLIEHEADAGPGPRQRKTHRLTDAGREALAAWLVEPPAPRAPRDEAVLKTYALAAADPERMRGFYLAEAEAYQRRLDDFRAQHADLLSRDADNPPRRADDPRHPQFGAYATLELALASFPARIAWYRWLAEKMTDLGRLRNTPTDPPTP</sequence>
<evidence type="ECO:0000313" key="4">
    <source>
        <dbReference type="Proteomes" id="UP001332243"/>
    </source>
</evidence>
<dbReference type="PANTHER" id="PTHR43252:SF2">
    <property type="entry name" value="TRANSCRIPTION REGULATOR, PADR-LIKE FAMILY"/>
    <property type="match status" value="1"/>
</dbReference>
<dbReference type="Pfam" id="PF10400">
    <property type="entry name" value="Vir_act_alpha_C"/>
    <property type="match status" value="1"/>
</dbReference>
<dbReference type="InterPro" id="IPR036390">
    <property type="entry name" value="WH_DNA-bd_sf"/>
</dbReference>
<dbReference type="Gene3D" id="1.10.10.10">
    <property type="entry name" value="Winged helix-like DNA-binding domain superfamily/Winged helix DNA-binding domain"/>
    <property type="match status" value="1"/>
</dbReference>
<reference evidence="3 4" key="1">
    <citation type="submission" date="2024-01" db="EMBL/GenBank/DDBJ databases">
        <title>Genome insights into Plantactinospora sonchi sp. nov.</title>
        <authorList>
            <person name="Wang L."/>
        </authorList>
    </citation>
    <scope>NUCLEOTIDE SEQUENCE [LARGE SCALE GENOMIC DNA]</scope>
    <source>
        <strain evidence="3 4">NEAU-QY2</strain>
    </source>
</reference>
<dbReference type="Proteomes" id="UP001332243">
    <property type="component" value="Unassembled WGS sequence"/>
</dbReference>
<gene>
    <name evidence="3" type="ORF">V1633_07765</name>
</gene>
<feature type="domain" description="Transcription regulator PadR C-terminal" evidence="2">
    <location>
        <begin position="94"/>
        <end position="184"/>
    </location>
</feature>
<name>A0ABU7RPF5_9ACTN</name>
<comment type="caution">
    <text evidence="3">The sequence shown here is derived from an EMBL/GenBank/DDBJ whole genome shotgun (WGS) entry which is preliminary data.</text>
</comment>
<dbReference type="InterPro" id="IPR005149">
    <property type="entry name" value="Tscrpt_reg_PadR_N"/>
</dbReference>
<proteinExistence type="predicted"/>
<dbReference type="InterPro" id="IPR036388">
    <property type="entry name" value="WH-like_DNA-bd_sf"/>
</dbReference>
<dbReference type="Pfam" id="PF03551">
    <property type="entry name" value="PadR"/>
    <property type="match status" value="1"/>
</dbReference>
<organism evidence="3 4">
    <name type="scientific">Plantactinospora sonchi</name>
    <dbReference type="NCBI Taxonomy" id="1544735"/>
    <lineage>
        <taxon>Bacteria</taxon>
        <taxon>Bacillati</taxon>
        <taxon>Actinomycetota</taxon>
        <taxon>Actinomycetes</taxon>
        <taxon>Micromonosporales</taxon>
        <taxon>Micromonosporaceae</taxon>
        <taxon>Plantactinospora</taxon>
    </lineage>
</organism>
<accession>A0ABU7RPF5</accession>
<evidence type="ECO:0000259" key="2">
    <source>
        <dbReference type="Pfam" id="PF10400"/>
    </source>
</evidence>
<keyword evidence="4" id="KW-1185">Reference proteome</keyword>
<evidence type="ECO:0000259" key="1">
    <source>
        <dbReference type="Pfam" id="PF03551"/>
    </source>
</evidence>
<dbReference type="InterPro" id="IPR018309">
    <property type="entry name" value="Tscrpt_reg_PadR_C"/>
</dbReference>
<feature type="domain" description="Transcription regulator PadR N-terminal" evidence="1">
    <location>
        <begin position="8"/>
        <end position="81"/>
    </location>
</feature>